<dbReference type="HAMAP" id="MF_01622">
    <property type="entry name" value="tRNA_sel_U_synth"/>
    <property type="match status" value="1"/>
</dbReference>
<dbReference type="Pfam" id="PF26341">
    <property type="entry name" value="AAA_SelU"/>
    <property type="match status" value="1"/>
</dbReference>
<keyword evidence="2 4" id="KW-0808">Transferase</keyword>
<feature type="active site" description="S-selanylcysteine intermediate" evidence="2">
    <location>
        <position position="98"/>
    </location>
</feature>
<name>A0A1X7AH73_9GAMM</name>
<dbReference type="InterPro" id="IPR036873">
    <property type="entry name" value="Rhodanese-like_dom_sf"/>
</dbReference>
<dbReference type="InterPro" id="IPR027417">
    <property type="entry name" value="P-loop_NTPase"/>
</dbReference>
<dbReference type="NCBIfam" id="NF008751">
    <property type="entry name" value="PRK11784.1-3"/>
    <property type="match status" value="1"/>
</dbReference>
<evidence type="ECO:0000313" key="5">
    <source>
        <dbReference type="Proteomes" id="UP000196573"/>
    </source>
</evidence>
<dbReference type="GO" id="GO:0016765">
    <property type="term" value="F:transferase activity, transferring alkyl or aryl (other than methyl) groups"/>
    <property type="evidence" value="ECO:0007669"/>
    <property type="project" value="UniProtKB-UniRule"/>
</dbReference>
<dbReference type="SUPFAM" id="SSF52821">
    <property type="entry name" value="Rhodanese/Cell cycle control phosphatase"/>
    <property type="match status" value="1"/>
</dbReference>
<dbReference type="InterPro" id="IPR001763">
    <property type="entry name" value="Rhodanese-like_dom"/>
</dbReference>
<comment type="catalytic activity">
    <reaction evidence="2">
        <text>5-methylaminomethyl-S-(2E)-geranyl-thiouridine(34) in tRNA + selenophosphate + H(+) = 5-methylaminomethyl-2-(Se-phospho)selenouridine(34) in tRNA + (2E)-thiogeraniol</text>
        <dbReference type="Rhea" id="RHEA:60172"/>
        <dbReference type="Rhea" id="RHEA-COMP:14654"/>
        <dbReference type="Rhea" id="RHEA-COMP:15523"/>
        <dbReference type="ChEBI" id="CHEBI:15378"/>
        <dbReference type="ChEBI" id="CHEBI:16144"/>
        <dbReference type="ChEBI" id="CHEBI:140632"/>
        <dbReference type="ChEBI" id="CHEBI:143702"/>
        <dbReference type="ChEBI" id="CHEBI:143703"/>
    </reaction>
</comment>
<comment type="subunit">
    <text evidence="2">Monomer.</text>
</comment>
<dbReference type="PANTHER" id="PTHR30401:SF0">
    <property type="entry name" value="TRNA 2-SELENOURIDINE SYNTHASE"/>
    <property type="match status" value="1"/>
</dbReference>
<dbReference type="NCBIfam" id="TIGR03167">
    <property type="entry name" value="tRNA_sel_U_synt"/>
    <property type="match status" value="1"/>
</dbReference>
<evidence type="ECO:0000256" key="2">
    <source>
        <dbReference type="HAMAP-Rule" id="MF_01622"/>
    </source>
</evidence>
<dbReference type="GO" id="GO:0002098">
    <property type="term" value="P:tRNA wobble uridine modification"/>
    <property type="evidence" value="ECO:0007669"/>
    <property type="project" value="UniProtKB-UniRule"/>
</dbReference>
<comment type="catalytic activity">
    <reaction evidence="2">
        <text>5-methylaminomethyl-2-(Se-phospho)selenouridine(34) in tRNA + H2O = 5-methylaminomethyl-2-selenouridine(34) in tRNA + phosphate</text>
        <dbReference type="Rhea" id="RHEA:60176"/>
        <dbReference type="Rhea" id="RHEA-COMP:10196"/>
        <dbReference type="Rhea" id="RHEA-COMP:15523"/>
        <dbReference type="ChEBI" id="CHEBI:15377"/>
        <dbReference type="ChEBI" id="CHEBI:43474"/>
        <dbReference type="ChEBI" id="CHEBI:82743"/>
        <dbReference type="ChEBI" id="CHEBI:143702"/>
    </reaction>
</comment>
<evidence type="ECO:0000313" key="4">
    <source>
        <dbReference type="EMBL" id="SMA41842.1"/>
    </source>
</evidence>
<comment type="function">
    <text evidence="2">Involved in the post-transcriptional modification of the uridine at the wobble position (U34) of tRNA(Lys), tRNA(Glu) and tRNA(Gln). Catalyzes the conversion of 2-thiouridine (S2U-RNA) to 2-selenouridine (Se2U-RNA). Acts in a two-step process involving geranylation of 2-thiouridine (S2U) to S-geranyl-2-thiouridine (geS2U) and subsequent selenation of the latter derivative to 2-selenouridine (Se2U) in the tRNA chain.</text>
</comment>
<comment type="catalytic activity">
    <reaction evidence="2">
        <text>5-methylaminomethyl-2-thiouridine(34) in tRNA + selenophosphate + (2E)-geranyl diphosphate + H2O + H(+) = 5-methylaminomethyl-2-selenouridine(34) in tRNA + (2E)-thiogeraniol + phosphate + diphosphate</text>
        <dbReference type="Rhea" id="RHEA:42716"/>
        <dbReference type="Rhea" id="RHEA-COMP:10195"/>
        <dbReference type="Rhea" id="RHEA-COMP:10196"/>
        <dbReference type="ChEBI" id="CHEBI:15377"/>
        <dbReference type="ChEBI" id="CHEBI:15378"/>
        <dbReference type="ChEBI" id="CHEBI:16144"/>
        <dbReference type="ChEBI" id="CHEBI:33019"/>
        <dbReference type="ChEBI" id="CHEBI:43474"/>
        <dbReference type="ChEBI" id="CHEBI:58057"/>
        <dbReference type="ChEBI" id="CHEBI:74455"/>
        <dbReference type="ChEBI" id="CHEBI:82743"/>
        <dbReference type="ChEBI" id="CHEBI:143703"/>
        <dbReference type="EC" id="2.9.1.3"/>
    </reaction>
</comment>
<dbReference type="PANTHER" id="PTHR30401">
    <property type="entry name" value="TRNA 2-SELENOURIDINE SYNTHASE"/>
    <property type="match status" value="1"/>
</dbReference>
<proteinExistence type="inferred from homology"/>
<evidence type="ECO:0000256" key="1">
    <source>
        <dbReference type="ARBA" id="ARBA00023266"/>
    </source>
</evidence>
<keyword evidence="1 2" id="KW-0711">Selenium</keyword>
<dbReference type="InterPro" id="IPR017582">
    <property type="entry name" value="SelU"/>
</dbReference>
<dbReference type="RefSeq" id="WP_087108189.1">
    <property type="nucleotide sequence ID" value="NZ_CBCSCN010000009.1"/>
</dbReference>
<gene>
    <name evidence="2 4" type="primary">selU</name>
    <name evidence="4" type="ORF">EHSB41UT_01341</name>
</gene>
<dbReference type="EMBL" id="FWPT01000003">
    <property type="protein sequence ID" value="SMA41842.1"/>
    <property type="molecule type" value="Genomic_DNA"/>
</dbReference>
<comment type="similarity">
    <text evidence="2">Belongs to the SelU family.</text>
</comment>
<dbReference type="Proteomes" id="UP000196573">
    <property type="component" value="Unassembled WGS sequence"/>
</dbReference>
<keyword evidence="5" id="KW-1185">Reference proteome</keyword>
<protein>
    <recommendedName>
        <fullName evidence="2">tRNA 2-selenouridine synthase</fullName>
        <ecNumber evidence="2">2.9.1.3</ecNumber>
    </recommendedName>
</protein>
<dbReference type="GO" id="GO:0043828">
    <property type="term" value="F:tRNA 2-selenouridine synthase activity"/>
    <property type="evidence" value="ECO:0007669"/>
    <property type="project" value="UniProtKB-EC"/>
</dbReference>
<dbReference type="NCBIfam" id="NF008750">
    <property type="entry name" value="PRK11784.1-2"/>
    <property type="match status" value="1"/>
</dbReference>
<dbReference type="Gene3D" id="3.40.250.10">
    <property type="entry name" value="Rhodanese-like domain"/>
    <property type="match status" value="1"/>
</dbReference>
<dbReference type="SMART" id="SM00450">
    <property type="entry name" value="RHOD"/>
    <property type="match status" value="1"/>
</dbReference>
<dbReference type="SUPFAM" id="SSF52540">
    <property type="entry name" value="P-loop containing nucleoside triphosphate hydrolases"/>
    <property type="match status" value="1"/>
</dbReference>
<dbReference type="InterPro" id="IPR058840">
    <property type="entry name" value="AAA_SelU"/>
</dbReference>
<feature type="domain" description="Rhodanese" evidence="3">
    <location>
        <begin position="15"/>
        <end position="141"/>
    </location>
</feature>
<accession>A0A1X7AH73</accession>
<dbReference type="AlphaFoldDB" id="A0A1X7AH73"/>
<evidence type="ECO:0000259" key="3">
    <source>
        <dbReference type="PROSITE" id="PS50206"/>
    </source>
</evidence>
<dbReference type="EC" id="2.9.1.3" evidence="2"/>
<comment type="catalytic activity">
    <reaction evidence="2">
        <text>5-methylaminomethyl-2-thiouridine(34) in tRNA + (2E)-geranyl diphosphate = 5-methylaminomethyl-S-(2E)-geranyl-thiouridine(34) in tRNA + diphosphate</text>
        <dbReference type="Rhea" id="RHEA:14085"/>
        <dbReference type="Rhea" id="RHEA-COMP:10195"/>
        <dbReference type="Rhea" id="RHEA-COMP:14654"/>
        <dbReference type="ChEBI" id="CHEBI:33019"/>
        <dbReference type="ChEBI" id="CHEBI:58057"/>
        <dbReference type="ChEBI" id="CHEBI:74455"/>
        <dbReference type="ChEBI" id="CHEBI:140632"/>
    </reaction>
</comment>
<organism evidence="4 5">
    <name type="scientific">Parendozoicomonas haliclonae</name>
    <dbReference type="NCBI Taxonomy" id="1960125"/>
    <lineage>
        <taxon>Bacteria</taxon>
        <taxon>Pseudomonadati</taxon>
        <taxon>Pseudomonadota</taxon>
        <taxon>Gammaproteobacteria</taxon>
        <taxon>Oceanospirillales</taxon>
        <taxon>Endozoicomonadaceae</taxon>
        <taxon>Parendozoicomonas</taxon>
    </lineage>
</organism>
<sequence>MSAPRSNTTDFRRLFLEGIPMMDVRAPIEFNKGAFPNSINAPIMNDIERAKVGTCYKQKGHEEAVKLGHQLVRGKVREERTQGWIDFATNNPEGYLYCFRGGERSHLAQAWLKEAGIEYPLVTGGYKAMRTWLIEYLEESIAACHFVILGGKTGTGKTRLLHKFPEHIDLEGIANHRGSSFGRRVGGQPSQIDFENNLAIQFLRFREQGLNSFLLEDESKLIGRCSLPQTLKDKMEQAPILLLEEDLETRVQITFEEYIDQNLKDNIALHGEELGFETFAQDLIASLGRISKRLGGLRHQELLDIMERALSDQRERGDSSLHREWIRILLNDYYDPMYEYQLGNKQGRIVARGNQHELAEQFAASGALTKLTVL</sequence>
<dbReference type="OrthoDB" id="9808735at2"/>
<dbReference type="PROSITE" id="PS50206">
    <property type="entry name" value="RHODANESE_3"/>
    <property type="match status" value="1"/>
</dbReference>
<reference evidence="4 5" key="1">
    <citation type="submission" date="2017-03" db="EMBL/GenBank/DDBJ databases">
        <authorList>
            <person name="Afonso C.L."/>
            <person name="Miller P.J."/>
            <person name="Scott M.A."/>
            <person name="Spackman E."/>
            <person name="Goraichik I."/>
            <person name="Dimitrov K.M."/>
            <person name="Suarez D.L."/>
            <person name="Swayne D.E."/>
        </authorList>
    </citation>
    <scope>NUCLEOTIDE SEQUENCE [LARGE SCALE GENOMIC DNA]</scope>
    <source>
        <strain evidence="4">SB41UT1</strain>
    </source>
</reference>